<keyword evidence="2" id="KW-1185">Reference proteome</keyword>
<evidence type="ECO:0000313" key="2">
    <source>
        <dbReference type="Proteomes" id="UP000190648"/>
    </source>
</evidence>
<organism evidence="1 2">
    <name type="scientific">Patagioenas fasciata monilis</name>
    <dbReference type="NCBI Taxonomy" id="372326"/>
    <lineage>
        <taxon>Eukaryota</taxon>
        <taxon>Metazoa</taxon>
        <taxon>Chordata</taxon>
        <taxon>Craniata</taxon>
        <taxon>Vertebrata</taxon>
        <taxon>Euteleostomi</taxon>
        <taxon>Archelosauria</taxon>
        <taxon>Archosauria</taxon>
        <taxon>Dinosauria</taxon>
        <taxon>Saurischia</taxon>
        <taxon>Theropoda</taxon>
        <taxon>Coelurosauria</taxon>
        <taxon>Aves</taxon>
        <taxon>Neognathae</taxon>
        <taxon>Neoaves</taxon>
        <taxon>Columbimorphae</taxon>
        <taxon>Columbiformes</taxon>
        <taxon>Columbidae</taxon>
        <taxon>Patagioenas</taxon>
    </lineage>
</organism>
<dbReference type="EMBL" id="LSYS01004331">
    <property type="protein sequence ID" value="OPJ79711.1"/>
    <property type="molecule type" value="Genomic_DNA"/>
</dbReference>
<dbReference type="AlphaFoldDB" id="A0A1V4K5Q8"/>
<accession>A0A1V4K5Q8</accession>
<gene>
    <name evidence="1" type="ORF">AV530_002199</name>
</gene>
<protein>
    <submittedName>
        <fullName evidence="1">Uncharacterized protein</fullName>
    </submittedName>
</protein>
<name>A0A1V4K5Q8_PATFA</name>
<reference evidence="1 2" key="1">
    <citation type="submission" date="2016-02" db="EMBL/GenBank/DDBJ databases">
        <title>Band-tailed pigeon sequencing and assembly.</title>
        <authorList>
            <person name="Soares A.E."/>
            <person name="Novak B.J."/>
            <person name="Rice E.S."/>
            <person name="O'Connell B."/>
            <person name="Chang D."/>
            <person name="Weber S."/>
            <person name="Shapiro B."/>
        </authorList>
    </citation>
    <scope>NUCLEOTIDE SEQUENCE [LARGE SCALE GENOMIC DNA]</scope>
    <source>
        <strain evidence="1">BTP2013</strain>
        <tissue evidence="1">Blood</tissue>
    </source>
</reference>
<evidence type="ECO:0000313" key="1">
    <source>
        <dbReference type="EMBL" id="OPJ79711.1"/>
    </source>
</evidence>
<dbReference type="Proteomes" id="UP000190648">
    <property type="component" value="Unassembled WGS sequence"/>
</dbReference>
<sequence length="89" mass="9974">MGCSDPHRCFMQLTEQFHLISADPASASASTNIPQCSRFDLPSSPRCWSSSSSQDEVVFLFVNMPTKDCLIWSAAFRKRSCSRPPPKNF</sequence>
<proteinExistence type="predicted"/>
<comment type="caution">
    <text evidence="1">The sequence shown here is derived from an EMBL/GenBank/DDBJ whole genome shotgun (WGS) entry which is preliminary data.</text>
</comment>